<reference evidence="2 3" key="1">
    <citation type="submission" date="2022-06" db="EMBL/GenBank/DDBJ databases">
        <title>Sequencing the genomes of 1000 actinobacteria strains.</title>
        <authorList>
            <person name="Klenk H.-P."/>
        </authorList>
    </citation>
    <scope>NUCLEOTIDE SEQUENCE [LARGE SCALE GENOMIC DNA]</scope>
    <source>
        <strain evidence="2 3">DSM 41656</strain>
    </source>
</reference>
<gene>
    <name evidence="2" type="ORF">FHR36_007049</name>
</gene>
<evidence type="ECO:0000256" key="1">
    <source>
        <dbReference type="SAM" id="MobiDB-lite"/>
    </source>
</evidence>
<protein>
    <submittedName>
        <fullName evidence="2">Uncharacterized protein</fullName>
    </submittedName>
</protein>
<proteinExistence type="predicted"/>
<organism evidence="2 3">
    <name type="scientific">Kitasatospora paracochleata</name>
    <dbReference type="NCBI Taxonomy" id="58354"/>
    <lineage>
        <taxon>Bacteria</taxon>
        <taxon>Bacillati</taxon>
        <taxon>Actinomycetota</taxon>
        <taxon>Actinomycetes</taxon>
        <taxon>Kitasatosporales</taxon>
        <taxon>Streptomycetaceae</taxon>
        <taxon>Kitasatospora</taxon>
    </lineage>
</organism>
<keyword evidence="3" id="KW-1185">Reference proteome</keyword>
<feature type="region of interest" description="Disordered" evidence="1">
    <location>
        <begin position="1"/>
        <end position="25"/>
    </location>
</feature>
<sequence length="118" mass="12463">MTAATLGRPTTRAEATAQTGDRPMPAERPVVLDLLLLDGVAPETRRAVVEEVVREVAPGADSVGVDLISDVPWPPEARAALTAIAEATGAREGETAVGLDLAEKRQRAWFVTLVPRSP</sequence>
<evidence type="ECO:0000313" key="3">
    <source>
        <dbReference type="Proteomes" id="UP001206483"/>
    </source>
</evidence>
<dbReference type="RefSeq" id="WP_253804042.1">
    <property type="nucleotide sequence ID" value="NZ_BAAAUB010000004.1"/>
</dbReference>
<dbReference type="EMBL" id="JAMZDX010000007">
    <property type="protein sequence ID" value="MCP2313850.1"/>
    <property type="molecule type" value="Genomic_DNA"/>
</dbReference>
<comment type="caution">
    <text evidence="2">The sequence shown here is derived from an EMBL/GenBank/DDBJ whole genome shotgun (WGS) entry which is preliminary data.</text>
</comment>
<evidence type="ECO:0000313" key="2">
    <source>
        <dbReference type="EMBL" id="MCP2313850.1"/>
    </source>
</evidence>
<dbReference type="Proteomes" id="UP001206483">
    <property type="component" value="Unassembled WGS sequence"/>
</dbReference>
<accession>A0ABT1J8T1</accession>
<name>A0ABT1J8T1_9ACTN</name>